<keyword evidence="2" id="KW-0548">Nucleotidyltransferase</keyword>
<dbReference type="PROSITE" id="PS50994">
    <property type="entry name" value="INTEGRASE"/>
    <property type="match status" value="1"/>
</dbReference>
<dbReference type="InterPro" id="IPR036397">
    <property type="entry name" value="RNaseH_sf"/>
</dbReference>
<keyword evidence="4" id="KW-0255">Endonuclease</keyword>
<gene>
    <name evidence="9" type="primary">Ervk6_1</name>
    <name evidence="9" type="ORF">TACRUB_R15404</name>
</gene>
<feature type="region of interest" description="Disordered" evidence="7">
    <location>
        <begin position="78"/>
        <end position="98"/>
    </location>
</feature>
<dbReference type="GO" id="GO:0003964">
    <property type="term" value="F:RNA-directed DNA polymerase activity"/>
    <property type="evidence" value="ECO:0007669"/>
    <property type="project" value="UniProtKB-KW"/>
</dbReference>
<evidence type="ECO:0000256" key="2">
    <source>
        <dbReference type="ARBA" id="ARBA00022695"/>
    </source>
</evidence>
<comment type="caution">
    <text evidence="9">The sequence shown here is derived from an EMBL/GenBank/DDBJ whole genome shotgun (WGS) entry which is preliminary data.</text>
</comment>
<evidence type="ECO:0000256" key="7">
    <source>
        <dbReference type="SAM" id="MobiDB-lite"/>
    </source>
</evidence>
<feature type="domain" description="Integrase catalytic" evidence="8">
    <location>
        <begin position="1"/>
        <end position="72"/>
    </location>
</feature>
<dbReference type="GO" id="GO:0016787">
    <property type="term" value="F:hydrolase activity"/>
    <property type="evidence" value="ECO:0007669"/>
    <property type="project" value="UniProtKB-KW"/>
</dbReference>
<dbReference type="EMBL" id="VZRD01001343">
    <property type="protein sequence ID" value="NWR40515.1"/>
    <property type="molecule type" value="Genomic_DNA"/>
</dbReference>
<organism evidence="9 10">
    <name type="scientific">Tachuris rubrigastra</name>
    <dbReference type="NCBI Taxonomy" id="495162"/>
    <lineage>
        <taxon>Eukaryota</taxon>
        <taxon>Metazoa</taxon>
        <taxon>Chordata</taxon>
        <taxon>Craniata</taxon>
        <taxon>Vertebrata</taxon>
        <taxon>Euteleostomi</taxon>
        <taxon>Archelosauria</taxon>
        <taxon>Archosauria</taxon>
        <taxon>Dinosauria</taxon>
        <taxon>Saurischia</taxon>
        <taxon>Theropoda</taxon>
        <taxon>Coelurosauria</taxon>
        <taxon>Aves</taxon>
        <taxon>Neognathae</taxon>
        <taxon>Neoaves</taxon>
        <taxon>Telluraves</taxon>
        <taxon>Australaves</taxon>
        <taxon>Passeriformes</taxon>
        <taxon>Tyrannidae</taxon>
        <taxon>Tachuris</taxon>
    </lineage>
</organism>
<evidence type="ECO:0000256" key="1">
    <source>
        <dbReference type="ARBA" id="ARBA00022679"/>
    </source>
</evidence>
<evidence type="ECO:0000256" key="5">
    <source>
        <dbReference type="ARBA" id="ARBA00022801"/>
    </source>
</evidence>
<feature type="non-terminal residue" evidence="9">
    <location>
        <position position="98"/>
    </location>
</feature>
<evidence type="ECO:0000256" key="3">
    <source>
        <dbReference type="ARBA" id="ARBA00022722"/>
    </source>
</evidence>
<keyword evidence="3" id="KW-0540">Nuclease</keyword>
<dbReference type="InterPro" id="IPR012337">
    <property type="entry name" value="RNaseH-like_sf"/>
</dbReference>
<dbReference type="PANTHER" id="PTHR41694:SF3">
    <property type="entry name" value="RNA-DIRECTED DNA POLYMERASE-RELATED"/>
    <property type="match status" value="1"/>
</dbReference>
<evidence type="ECO:0000259" key="8">
    <source>
        <dbReference type="PROSITE" id="PS50994"/>
    </source>
</evidence>
<dbReference type="GO" id="GO:0035613">
    <property type="term" value="F:RNA stem-loop binding"/>
    <property type="evidence" value="ECO:0007669"/>
    <property type="project" value="TreeGrafter"/>
</dbReference>
<dbReference type="GO" id="GO:0004519">
    <property type="term" value="F:endonuclease activity"/>
    <property type="evidence" value="ECO:0007669"/>
    <property type="project" value="UniProtKB-KW"/>
</dbReference>
<dbReference type="InterPro" id="IPR001584">
    <property type="entry name" value="Integrase_cat-core"/>
</dbReference>
<feature type="non-terminal residue" evidence="9">
    <location>
        <position position="1"/>
    </location>
</feature>
<evidence type="ECO:0000256" key="4">
    <source>
        <dbReference type="ARBA" id="ARBA00022759"/>
    </source>
</evidence>
<keyword evidence="6" id="KW-0695">RNA-directed DNA polymerase</keyword>
<evidence type="ECO:0000313" key="9">
    <source>
        <dbReference type="EMBL" id="NWR40515.1"/>
    </source>
</evidence>
<proteinExistence type="predicted"/>
<name>A0A7K4X0M3_9TYRA</name>
<reference evidence="9 10" key="1">
    <citation type="submission" date="2019-09" db="EMBL/GenBank/DDBJ databases">
        <title>Bird 10,000 Genomes (B10K) Project - Family phase.</title>
        <authorList>
            <person name="Zhang G."/>
        </authorList>
    </citation>
    <scope>NUCLEOTIDE SEQUENCE [LARGE SCALE GENOMIC DNA]</scope>
    <source>
        <strain evidence="9">B10K-CU-031-13</strain>
        <tissue evidence="9">Muscle</tissue>
    </source>
</reference>
<dbReference type="Gene3D" id="3.30.420.10">
    <property type="entry name" value="Ribonuclease H-like superfamily/Ribonuclease H"/>
    <property type="match status" value="1"/>
</dbReference>
<keyword evidence="1" id="KW-0808">Transferase</keyword>
<dbReference type="Proteomes" id="UP000540952">
    <property type="component" value="Unassembled WGS sequence"/>
</dbReference>
<accession>A0A7K4X0M3</accession>
<keyword evidence="10" id="KW-1185">Reference proteome</keyword>
<evidence type="ECO:0000313" key="10">
    <source>
        <dbReference type="Proteomes" id="UP000540952"/>
    </source>
</evidence>
<dbReference type="SUPFAM" id="SSF53098">
    <property type="entry name" value="Ribonuclease H-like"/>
    <property type="match status" value="1"/>
</dbReference>
<evidence type="ECO:0000256" key="6">
    <source>
        <dbReference type="ARBA" id="ARBA00022918"/>
    </source>
</evidence>
<dbReference type="GO" id="GO:0015074">
    <property type="term" value="P:DNA integration"/>
    <property type="evidence" value="ECO:0007669"/>
    <property type="project" value="InterPro"/>
</dbReference>
<protein>
    <submittedName>
        <fullName evidence="9">POK6 protein</fullName>
    </submittedName>
</protein>
<dbReference type="PANTHER" id="PTHR41694">
    <property type="entry name" value="ENDOGENOUS RETROVIRUS GROUP K MEMBER POL PROTEIN"/>
    <property type="match status" value="1"/>
</dbReference>
<sequence length="98" mass="10644">ISHVTGIPHSPTGQAIVEQAHGVLKSLLQKQKGGEELASPHDRLAKALYVLNFLWLTGDRSDPPIVIHNTSMQSGLVSQQAPVKVQYKDPQTGDWKGP</sequence>
<dbReference type="AlphaFoldDB" id="A0A7K4X0M3"/>
<keyword evidence="5" id="KW-0378">Hydrolase</keyword>